<accession>A0ABN1TUL9</accession>
<dbReference type="Gene3D" id="2.60.40.1120">
    <property type="entry name" value="Carboxypeptidase-like, regulatory domain"/>
    <property type="match status" value="1"/>
</dbReference>
<evidence type="ECO:0000313" key="3">
    <source>
        <dbReference type="Proteomes" id="UP001501581"/>
    </source>
</evidence>
<feature type="signal peptide" evidence="1">
    <location>
        <begin position="1"/>
        <end position="31"/>
    </location>
</feature>
<reference evidence="2 3" key="1">
    <citation type="journal article" date="2019" name="Int. J. Syst. Evol. Microbiol.">
        <title>The Global Catalogue of Microorganisms (GCM) 10K type strain sequencing project: providing services to taxonomists for standard genome sequencing and annotation.</title>
        <authorList>
            <consortium name="The Broad Institute Genomics Platform"/>
            <consortium name="The Broad Institute Genome Sequencing Center for Infectious Disease"/>
            <person name="Wu L."/>
            <person name="Ma J."/>
        </authorList>
    </citation>
    <scope>NUCLEOTIDE SEQUENCE [LARGE SCALE GENOMIC DNA]</scope>
    <source>
        <strain evidence="2 3">JCM 13008</strain>
    </source>
</reference>
<dbReference type="Gene3D" id="2.60.40.2700">
    <property type="match status" value="6"/>
</dbReference>
<dbReference type="Proteomes" id="UP001501581">
    <property type="component" value="Unassembled WGS sequence"/>
</dbReference>
<sequence>MFSDHRRLLTAALAALAVTLGSLLFIPSAHAAGTVSGVVKSKLAAGSAVPYEGASIEFSRLLEDGRYDYDNATYVSSGPTGAFTAPGLADGDYQVRVHPSSWGSPGDLGYEYYDNAWSPYEKTDVQVRGGNVTMNDIVLEQPGWVVGTVKDAAGNPIVGASISVQKTPTSGGYGFEIDPDGSYDTRDGDYTKNLIPGSYTVEASGPWTGAEGRSFRTETATVNVPANAAAAPQNFVLEERKKVVFTVTDSTGAPMKWARVDMRIQRNAGDPFEAPQYGPIETDDDGKFAVDDDAHAYKLRFFPADAYTGSNAAEWWNGGDGAYTYAEATAIDFPASAPMKRSLSVQLATPAITPGEVSIDGDIEHVVEDPHGNYTVNAVRLGQTITANPGTWEPSGVTLSYQWYKNGQPIAGATDPELTITEAIAADMWLLRLHVTGSKPGEQAVEAESEYINDPVLPGDPPVAFARPAITGTAQVGKTLTAVPGTWGPAGVSLAYQWFAAGEAIQGATNATLALTDAQLDKAISVRVTGSLAGHTSVARTSAATTATTPVDVVVGTPTITGTAKAGSTLTANPGAWTPGDVTFAYTWLADGVAISGAGGTTLDLTNAQAGKRISVEVTGSRGTSAPRTATSAQTSAVQGTLTAATPTITGTAKAGEELTASPGAWGPAGVALSYEWLAGGQQIVGATGATYTPGAAQVGKAITVRITGTLAGYGNEVRTSAATAAVIPGDVTAGTPSISGTPAPGRTLTANPGTWTPADAELSYQWLANGTPLVGATGTTLVVSNAHAGKRLSVTVTGTTSTGAVAEATSSATATVVGVLKGATPKVSGKAKVGKRLSAKPGTWSPAPVRLTYQWLRNGKVIKGATKASYKLTKADAGKRIQVRVTGRKTSYKTLVKSSAKTAKVKR</sequence>
<organism evidence="2 3">
    <name type="scientific">Nocardioides dubius</name>
    <dbReference type="NCBI Taxonomy" id="317019"/>
    <lineage>
        <taxon>Bacteria</taxon>
        <taxon>Bacillati</taxon>
        <taxon>Actinomycetota</taxon>
        <taxon>Actinomycetes</taxon>
        <taxon>Propionibacteriales</taxon>
        <taxon>Nocardioidaceae</taxon>
        <taxon>Nocardioides</taxon>
    </lineage>
</organism>
<feature type="chain" id="PRO_5046372445" description="Alpha-amylase" evidence="1">
    <location>
        <begin position="32"/>
        <end position="908"/>
    </location>
</feature>
<keyword evidence="3" id="KW-1185">Reference proteome</keyword>
<evidence type="ECO:0000313" key="2">
    <source>
        <dbReference type="EMBL" id="GAA1100396.1"/>
    </source>
</evidence>
<evidence type="ECO:0000256" key="1">
    <source>
        <dbReference type="SAM" id="SignalP"/>
    </source>
</evidence>
<comment type="caution">
    <text evidence="2">The sequence shown here is derived from an EMBL/GenBank/DDBJ whole genome shotgun (WGS) entry which is preliminary data.</text>
</comment>
<dbReference type="PROSITE" id="PS51318">
    <property type="entry name" value="TAT"/>
    <property type="match status" value="1"/>
</dbReference>
<dbReference type="SUPFAM" id="SSF49464">
    <property type="entry name" value="Carboxypeptidase regulatory domain-like"/>
    <property type="match status" value="1"/>
</dbReference>
<gene>
    <name evidence="2" type="ORF">GCM10009668_17870</name>
</gene>
<dbReference type="InterPro" id="IPR008969">
    <property type="entry name" value="CarboxyPept-like_regulatory"/>
</dbReference>
<evidence type="ECO:0008006" key="4">
    <source>
        <dbReference type="Google" id="ProtNLM"/>
    </source>
</evidence>
<proteinExistence type="predicted"/>
<dbReference type="InterPro" id="IPR006311">
    <property type="entry name" value="TAT_signal"/>
</dbReference>
<protein>
    <recommendedName>
        <fullName evidence="4">Alpha-amylase</fullName>
    </recommendedName>
</protein>
<keyword evidence="1" id="KW-0732">Signal</keyword>
<name>A0ABN1TUL9_9ACTN</name>
<dbReference type="EMBL" id="BAAALG010000007">
    <property type="protein sequence ID" value="GAA1100396.1"/>
    <property type="molecule type" value="Genomic_DNA"/>
</dbReference>